<sequence length="333" mass="36510">MKVLTDLLLVGTDVQNLPSSTGFLKKLKKLLVPRRPRMRPKSVTHSEELVIKQQPFLPPSLSGLSSLTTLDISNRYLSNNDISINMGSLSSLQDLNLAGNDFSELPAGVGNLAKLEKLDLSLCQNLLFISEIPSSLRALVARYCGSLEKVSIQSKTAPDLLLGGCGKLAEIQGLESVENKPVIRMENCNNLSNNFKEILLQLLSKGKLPDVVLPGSDVPHWFMQYQRDRSSSTFRIPPISASLSPGLIVWTVYGAMEERGWWSCSLCSASIRKKKDDNELIQGAIEGGDELEVSVKPGDDTIVKKIQGAIEGGDELEVSVKPGDDTTRFRFRS</sequence>
<comment type="caution">
    <text evidence="1">The sequence shown here is derived from an EMBL/GenBank/DDBJ whole genome shotgun (WGS) entry which is preliminary data.</text>
</comment>
<name>A0ACC4B4Z8_POPAL</name>
<evidence type="ECO:0000313" key="1">
    <source>
        <dbReference type="EMBL" id="KAL3573635.1"/>
    </source>
</evidence>
<reference evidence="1 2" key="1">
    <citation type="journal article" date="2024" name="Plant Biotechnol. J.">
        <title>Genome and CRISPR/Cas9 system of a widespread forest tree (Populus alba) in the world.</title>
        <authorList>
            <person name="Liu Y.J."/>
            <person name="Jiang P.F."/>
            <person name="Han X.M."/>
            <person name="Li X.Y."/>
            <person name="Wang H.M."/>
            <person name="Wang Y.J."/>
            <person name="Wang X.X."/>
            <person name="Zeng Q.Y."/>
        </authorList>
    </citation>
    <scope>NUCLEOTIDE SEQUENCE [LARGE SCALE GENOMIC DNA]</scope>
    <source>
        <strain evidence="2">cv. PAL-ZL1</strain>
    </source>
</reference>
<protein>
    <submittedName>
        <fullName evidence="1">Uncharacterized protein</fullName>
    </submittedName>
</protein>
<dbReference type="Proteomes" id="UP000309997">
    <property type="component" value="Unassembled WGS sequence"/>
</dbReference>
<accession>A0ACC4B4Z8</accession>
<organism evidence="1 2">
    <name type="scientific">Populus alba</name>
    <name type="common">White poplar</name>
    <dbReference type="NCBI Taxonomy" id="43335"/>
    <lineage>
        <taxon>Eukaryota</taxon>
        <taxon>Viridiplantae</taxon>
        <taxon>Streptophyta</taxon>
        <taxon>Embryophyta</taxon>
        <taxon>Tracheophyta</taxon>
        <taxon>Spermatophyta</taxon>
        <taxon>Magnoliopsida</taxon>
        <taxon>eudicotyledons</taxon>
        <taxon>Gunneridae</taxon>
        <taxon>Pentapetalae</taxon>
        <taxon>rosids</taxon>
        <taxon>fabids</taxon>
        <taxon>Malpighiales</taxon>
        <taxon>Salicaceae</taxon>
        <taxon>Saliceae</taxon>
        <taxon>Populus</taxon>
    </lineage>
</organism>
<keyword evidence="2" id="KW-1185">Reference proteome</keyword>
<evidence type="ECO:0000313" key="2">
    <source>
        <dbReference type="Proteomes" id="UP000309997"/>
    </source>
</evidence>
<dbReference type="EMBL" id="RCHU02000013">
    <property type="protein sequence ID" value="KAL3573635.1"/>
    <property type="molecule type" value="Genomic_DNA"/>
</dbReference>
<gene>
    <name evidence="1" type="ORF">D5086_024248</name>
</gene>
<proteinExistence type="predicted"/>